<evidence type="ECO:0000256" key="2">
    <source>
        <dbReference type="ARBA" id="ARBA00022448"/>
    </source>
</evidence>
<keyword evidence="5 7" id="KW-1133">Transmembrane helix</keyword>
<evidence type="ECO:0000313" key="9">
    <source>
        <dbReference type="EMBL" id="TXN30955.1"/>
    </source>
</evidence>
<evidence type="ECO:0000256" key="1">
    <source>
        <dbReference type="ARBA" id="ARBA00004651"/>
    </source>
</evidence>
<reference evidence="9 10" key="1">
    <citation type="submission" date="2019-08" db="EMBL/GenBank/DDBJ databases">
        <title>Bacterial whole genome sequence for Glaciihabitans sp. CHu50b-6-2.</title>
        <authorList>
            <person name="Jin L."/>
        </authorList>
    </citation>
    <scope>NUCLEOTIDE SEQUENCE [LARGE SCALE GENOMIC DNA]</scope>
    <source>
        <strain evidence="9 10">CHu50b-6-2</strain>
    </source>
</reference>
<feature type="transmembrane region" description="Helical" evidence="7">
    <location>
        <begin position="28"/>
        <end position="50"/>
    </location>
</feature>
<dbReference type="InterPro" id="IPR000515">
    <property type="entry name" value="MetI-like"/>
</dbReference>
<dbReference type="Proteomes" id="UP000321379">
    <property type="component" value="Unassembled WGS sequence"/>
</dbReference>
<dbReference type="EMBL" id="VRMG01000005">
    <property type="protein sequence ID" value="TXN30955.1"/>
    <property type="molecule type" value="Genomic_DNA"/>
</dbReference>
<feature type="transmembrane region" description="Helical" evidence="7">
    <location>
        <begin position="98"/>
        <end position="118"/>
    </location>
</feature>
<dbReference type="PANTHER" id="PTHR43744">
    <property type="entry name" value="ABC TRANSPORTER PERMEASE PROTEIN MG189-RELATED-RELATED"/>
    <property type="match status" value="1"/>
</dbReference>
<dbReference type="CDD" id="cd06261">
    <property type="entry name" value="TM_PBP2"/>
    <property type="match status" value="1"/>
</dbReference>
<dbReference type="RefSeq" id="WP_147782541.1">
    <property type="nucleotide sequence ID" value="NZ_VRMG01000005.1"/>
</dbReference>
<comment type="caution">
    <text evidence="9">The sequence shown here is derived from an EMBL/GenBank/DDBJ whole genome shotgun (WGS) entry which is preliminary data.</text>
</comment>
<proteinExistence type="inferred from homology"/>
<dbReference type="PROSITE" id="PS50928">
    <property type="entry name" value="ABC_TM1"/>
    <property type="match status" value="1"/>
</dbReference>
<keyword evidence="2 7" id="KW-0813">Transport</keyword>
<sequence length="309" mass="33246">MTTESIVLPGRGEGIVRTRGLGAVTGRVVVWIVLAVFGILSIIPMIWLILAPSKTGQQLNDNPPFSFGSFEQYGATWNNLLSQNDGIILKWMANSVTYTASIVVISCVTAVLAGYALAATTLPFKRVLLIITLIAMIIPPVALVVPLFVEISAIGLYDNPVSVILTSSFYPFGVFLAYIYFSTSIPTELYEAAKVDGAGEFTTFFRIALPLSKGLFGMLAFFSFSAAWVNYFLPYVLLQSQENFNLSVGLGFLFTSSPALNPLNGAQQSLIGRPEIALASLFLAIPILIVFIASSRLLVRGVLAGAVKS</sequence>
<dbReference type="GO" id="GO:0055085">
    <property type="term" value="P:transmembrane transport"/>
    <property type="evidence" value="ECO:0007669"/>
    <property type="project" value="InterPro"/>
</dbReference>
<dbReference type="Gene3D" id="1.10.3720.10">
    <property type="entry name" value="MetI-like"/>
    <property type="match status" value="1"/>
</dbReference>
<feature type="domain" description="ABC transmembrane type-1" evidence="8">
    <location>
        <begin position="92"/>
        <end position="294"/>
    </location>
</feature>
<keyword evidence="10" id="KW-1185">Reference proteome</keyword>
<protein>
    <submittedName>
        <fullName evidence="9">Carbohydrate ABC transporter permease</fullName>
    </submittedName>
</protein>
<feature type="transmembrane region" description="Helical" evidence="7">
    <location>
        <begin position="161"/>
        <end position="181"/>
    </location>
</feature>
<dbReference type="SUPFAM" id="SSF161098">
    <property type="entry name" value="MetI-like"/>
    <property type="match status" value="1"/>
</dbReference>
<comment type="similarity">
    <text evidence="7">Belongs to the binding-protein-dependent transport system permease family.</text>
</comment>
<dbReference type="GO" id="GO:0005886">
    <property type="term" value="C:plasma membrane"/>
    <property type="evidence" value="ECO:0007669"/>
    <property type="project" value="UniProtKB-SubCell"/>
</dbReference>
<feature type="transmembrane region" description="Helical" evidence="7">
    <location>
        <begin position="244"/>
        <end position="264"/>
    </location>
</feature>
<dbReference type="InterPro" id="IPR035906">
    <property type="entry name" value="MetI-like_sf"/>
</dbReference>
<feature type="transmembrane region" description="Helical" evidence="7">
    <location>
        <begin position="276"/>
        <end position="299"/>
    </location>
</feature>
<keyword evidence="6 7" id="KW-0472">Membrane</keyword>
<dbReference type="PANTHER" id="PTHR43744:SF12">
    <property type="entry name" value="ABC TRANSPORTER PERMEASE PROTEIN MG189-RELATED"/>
    <property type="match status" value="1"/>
</dbReference>
<gene>
    <name evidence="9" type="ORF">FVP33_04955</name>
</gene>
<dbReference type="Pfam" id="PF00528">
    <property type="entry name" value="BPD_transp_1"/>
    <property type="match status" value="1"/>
</dbReference>
<feature type="transmembrane region" description="Helical" evidence="7">
    <location>
        <begin position="215"/>
        <end position="238"/>
    </location>
</feature>
<evidence type="ECO:0000256" key="5">
    <source>
        <dbReference type="ARBA" id="ARBA00022989"/>
    </source>
</evidence>
<evidence type="ECO:0000256" key="7">
    <source>
        <dbReference type="RuleBase" id="RU363032"/>
    </source>
</evidence>
<evidence type="ECO:0000256" key="4">
    <source>
        <dbReference type="ARBA" id="ARBA00022692"/>
    </source>
</evidence>
<evidence type="ECO:0000256" key="6">
    <source>
        <dbReference type="ARBA" id="ARBA00023136"/>
    </source>
</evidence>
<evidence type="ECO:0000259" key="8">
    <source>
        <dbReference type="PROSITE" id="PS50928"/>
    </source>
</evidence>
<comment type="subcellular location">
    <subcellularLocation>
        <location evidence="1 7">Cell membrane</location>
        <topology evidence="1 7">Multi-pass membrane protein</topology>
    </subcellularLocation>
</comment>
<feature type="transmembrane region" description="Helical" evidence="7">
    <location>
        <begin position="127"/>
        <end position="149"/>
    </location>
</feature>
<name>A0A5C8UR05_9MICO</name>
<keyword evidence="3" id="KW-1003">Cell membrane</keyword>
<evidence type="ECO:0000256" key="3">
    <source>
        <dbReference type="ARBA" id="ARBA00022475"/>
    </source>
</evidence>
<dbReference type="AlphaFoldDB" id="A0A5C8UR05"/>
<organism evidence="9 10">
    <name type="scientific">Lacisediminihabitans profunda</name>
    <dbReference type="NCBI Taxonomy" id="2594790"/>
    <lineage>
        <taxon>Bacteria</taxon>
        <taxon>Bacillati</taxon>
        <taxon>Actinomycetota</taxon>
        <taxon>Actinomycetes</taxon>
        <taxon>Micrococcales</taxon>
        <taxon>Microbacteriaceae</taxon>
        <taxon>Lacisediminihabitans</taxon>
    </lineage>
</organism>
<accession>A0A5C8UR05</accession>
<keyword evidence="4 7" id="KW-0812">Transmembrane</keyword>
<evidence type="ECO:0000313" key="10">
    <source>
        <dbReference type="Proteomes" id="UP000321379"/>
    </source>
</evidence>